<keyword evidence="13" id="KW-0496">Mitochondrion</keyword>
<keyword evidence="5 12" id="KW-0812">Transmembrane</keyword>
<evidence type="ECO:0000256" key="3">
    <source>
        <dbReference type="ARBA" id="ARBA00022448"/>
    </source>
</evidence>
<organism evidence="13">
    <name type="scientific">Siphonodentalium lobatum</name>
    <dbReference type="NCBI Taxonomy" id="203167"/>
    <lineage>
        <taxon>Eukaryota</taxon>
        <taxon>Metazoa</taxon>
        <taxon>Spiralia</taxon>
        <taxon>Lophotrochozoa</taxon>
        <taxon>Mollusca</taxon>
        <taxon>Scaphopoda</taxon>
        <taxon>Gadilida</taxon>
        <taxon>Siphonodentaliidae</taxon>
        <taxon>Siphonodentalium</taxon>
    </lineage>
</organism>
<dbReference type="Gene3D" id="1.20.120.220">
    <property type="entry name" value="ATP synthase, F0 complex, subunit A"/>
    <property type="match status" value="1"/>
</dbReference>
<keyword evidence="8" id="KW-0406">Ion transport</keyword>
<dbReference type="InterPro" id="IPR023011">
    <property type="entry name" value="ATP_synth_F0_asu_AS"/>
</dbReference>
<accession>Q6VEH2</accession>
<reference evidence="13" key="1">
    <citation type="journal article" date="2004" name="Mol. Phylogenet. Evol.">
        <title>The complete sequence and gene organization of the mitochondrial genome of the gadilid scaphopod Siphonondentalium lobatum (Mollusca).</title>
        <authorList>
            <person name="Dreyer H."/>
            <person name="Steiner G."/>
        </authorList>
    </citation>
    <scope>NUCLEOTIDE SEQUENCE</scope>
</reference>
<dbReference type="PROSITE" id="PS00449">
    <property type="entry name" value="ATPASE_A"/>
    <property type="match status" value="1"/>
</dbReference>
<comment type="similarity">
    <text evidence="2">Belongs to the ATPase A chain family.</text>
</comment>
<feature type="transmembrane region" description="Helical" evidence="12">
    <location>
        <begin position="97"/>
        <end position="117"/>
    </location>
</feature>
<evidence type="ECO:0000256" key="11">
    <source>
        <dbReference type="RuleBase" id="RU004450"/>
    </source>
</evidence>
<dbReference type="GO" id="GO:0046933">
    <property type="term" value="F:proton-transporting ATP synthase activity, rotational mechanism"/>
    <property type="evidence" value="ECO:0007669"/>
    <property type="project" value="TreeGrafter"/>
</dbReference>
<keyword evidence="4" id="KW-0138">CF(0)</keyword>
<evidence type="ECO:0000256" key="7">
    <source>
        <dbReference type="ARBA" id="ARBA00022989"/>
    </source>
</evidence>
<evidence type="ECO:0000256" key="5">
    <source>
        <dbReference type="ARBA" id="ARBA00022692"/>
    </source>
</evidence>
<dbReference type="CTD" id="4508"/>
<evidence type="ECO:0000256" key="9">
    <source>
        <dbReference type="ARBA" id="ARBA00023136"/>
    </source>
</evidence>
<dbReference type="Pfam" id="PF00119">
    <property type="entry name" value="ATP-synt_A"/>
    <property type="match status" value="1"/>
</dbReference>
<dbReference type="PRINTS" id="PR00123">
    <property type="entry name" value="ATPASEA"/>
</dbReference>
<dbReference type="GeneID" id="2776990"/>
<feature type="transmembrane region" description="Helical" evidence="12">
    <location>
        <begin position="69"/>
        <end position="90"/>
    </location>
</feature>
<dbReference type="GO" id="GO:0045259">
    <property type="term" value="C:proton-transporting ATP synthase complex"/>
    <property type="evidence" value="ECO:0007669"/>
    <property type="project" value="UniProtKB-KW"/>
</dbReference>
<dbReference type="RefSeq" id="YP_006355.1">
    <property type="nucleotide sequence ID" value="NC_005840.1"/>
</dbReference>
<keyword evidence="3" id="KW-0813">Transport</keyword>
<evidence type="ECO:0000256" key="4">
    <source>
        <dbReference type="ARBA" id="ARBA00022547"/>
    </source>
</evidence>
<keyword evidence="7 12" id="KW-1133">Transmembrane helix</keyword>
<name>Q6VEH2_9MOLL</name>
<dbReference type="InterPro" id="IPR035908">
    <property type="entry name" value="F0_ATP_A_sf"/>
</dbReference>
<proteinExistence type="inferred from homology"/>
<dbReference type="GO" id="GO:0005743">
    <property type="term" value="C:mitochondrial inner membrane"/>
    <property type="evidence" value="ECO:0007669"/>
    <property type="project" value="UniProtKB-SubCell"/>
</dbReference>
<protein>
    <recommendedName>
        <fullName evidence="11">ATP synthase subunit a</fullName>
    </recommendedName>
</protein>
<evidence type="ECO:0000256" key="10">
    <source>
        <dbReference type="ARBA" id="ARBA00023310"/>
    </source>
</evidence>
<keyword evidence="9 12" id="KW-0472">Membrane</keyword>
<dbReference type="EMBL" id="AY342055">
    <property type="protein sequence ID" value="AAP91676.1"/>
    <property type="molecule type" value="Genomic_DNA"/>
</dbReference>
<evidence type="ECO:0000256" key="8">
    <source>
        <dbReference type="ARBA" id="ARBA00023065"/>
    </source>
</evidence>
<evidence type="ECO:0000256" key="2">
    <source>
        <dbReference type="ARBA" id="ARBA00006810"/>
    </source>
</evidence>
<feature type="transmembrane region" description="Helical" evidence="12">
    <location>
        <begin position="13"/>
        <end position="35"/>
    </location>
</feature>
<evidence type="ECO:0000313" key="13">
    <source>
        <dbReference type="EMBL" id="AAP91676.1"/>
    </source>
</evidence>
<dbReference type="AlphaFoldDB" id="Q6VEH2"/>
<dbReference type="NCBIfam" id="TIGR01131">
    <property type="entry name" value="ATP_synt_6_or_A"/>
    <property type="match status" value="1"/>
</dbReference>
<sequence length="211" mass="24149">MFILSILSIFDNYYFWIWPSIMFMMTMVIGIMMILPASFMKQSSVILIMKISISSLCSAYPGFKMLKFIILPIFLFLAIMNITGLVPYLFSSTSHFMVTLCVSMPTWLSFIISSLFVSPKNTLKHLVPMGSPMILSPFMVMIELVSIMVRPITLGVRLGVNVMMGHLMLSLMGWYPINIFYTMFEVMVALLQAYIFVTLLVNYCSYHTPLE</sequence>
<dbReference type="SUPFAM" id="SSF81336">
    <property type="entry name" value="F1F0 ATP synthase subunit A"/>
    <property type="match status" value="1"/>
</dbReference>
<dbReference type="InterPro" id="IPR000568">
    <property type="entry name" value="ATP_synth_F0_asu"/>
</dbReference>
<keyword evidence="6" id="KW-0375">Hydrogen ion transport</keyword>
<feature type="transmembrane region" description="Helical" evidence="12">
    <location>
        <begin position="183"/>
        <end position="204"/>
    </location>
</feature>
<comment type="subcellular location">
    <subcellularLocation>
        <location evidence="1">Membrane</location>
        <topology evidence="1">Multi-pass membrane protein</topology>
    </subcellularLocation>
    <subcellularLocation>
        <location evidence="11">Mitochondrion inner membrane</location>
        <topology evidence="11">Multi-pass membrane protein</topology>
    </subcellularLocation>
</comment>
<dbReference type="CDD" id="cd00310">
    <property type="entry name" value="ATP-synt_Fo_a_6"/>
    <property type="match status" value="1"/>
</dbReference>
<evidence type="ECO:0000256" key="6">
    <source>
        <dbReference type="ARBA" id="ARBA00022781"/>
    </source>
</evidence>
<keyword evidence="10" id="KW-0066">ATP synthesis</keyword>
<dbReference type="InterPro" id="IPR045083">
    <property type="entry name" value="ATP_synth_F0_asu_bact/mt"/>
</dbReference>
<evidence type="ECO:0000256" key="12">
    <source>
        <dbReference type="SAM" id="Phobius"/>
    </source>
</evidence>
<dbReference type="PANTHER" id="PTHR11410">
    <property type="entry name" value="ATP SYNTHASE SUBUNIT A"/>
    <property type="match status" value="1"/>
</dbReference>
<evidence type="ECO:0000256" key="1">
    <source>
        <dbReference type="ARBA" id="ARBA00004141"/>
    </source>
</evidence>
<feature type="transmembrane region" description="Helical" evidence="12">
    <location>
        <begin position="129"/>
        <end position="149"/>
    </location>
</feature>
<feature type="transmembrane region" description="Helical" evidence="12">
    <location>
        <begin position="158"/>
        <end position="177"/>
    </location>
</feature>
<dbReference type="PANTHER" id="PTHR11410:SF0">
    <property type="entry name" value="ATP SYNTHASE SUBUNIT A"/>
    <property type="match status" value="1"/>
</dbReference>
<gene>
    <name evidence="13" type="primary">ATP6</name>
</gene>
<geneLocation type="mitochondrion" evidence="13"/>